<comment type="caution">
    <text evidence="5">The sequence shown here is derived from an EMBL/GenBank/DDBJ whole genome shotgun (WGS) entry which is preliminary data.</text>
</comment>
<accession>A0A833L041</accession>
<dbReference type="PANTHER" id="PTHR31297">
    <property type="entry name" value="GLUCAN ENDO-1,6-BETA-GLUCOSIDASE B"/>
    <property type="match status" value="1"/>
</dbReference>
<keyword evidence="2 3" id="KW-0326">Glycosidase</keyword>
<comment type="similarity">
    <text evidence="3">Belongs to the glycosyl hydrolase 5 (cellulase A) family.</text>
</comment>
<evidence type="ECO:0000259" key="4">
    <source>
        <dbReference type="Pfam" id="PF00150"/>
    </source>
</evidence>
<evidence type="ECO:0000256" key="2">
    <source>
        <dbReference type="ARBA" id="ARBA00023295"/>
    </source>
</evidence>
<dbReference type="GO" id="GO:0009251">
    <property type="term" value="P:glucan catabolic process"/>
    <property type="evidence" value="ECO:0007669"/>
    <property type="project" value="TreeGrafter"/>
</dbReference>
<dbReference type="Pfam" id="PF00150">
    <property type="entry name" value="Cellulase"/>
    <property type="match status" value="1"/>
</dbReference>
<proteinExistence type="inferred from homology"/>
<dbReference type="GO" id="GO:0009986">
    <property type="term" value="C:cell surface"/>
    <property type="evidence" value="ECO:0007669"/>
    <property type="project" value="TreeGrafter"/>
</dbReference>
<evidence type="ECO:0000256" key="3">
    <source>
        <dbReference type="RuleBase" id="RU361153"/>
    </source>
</evidence>
<evidence type="ECO:0000313" key="6">
    <source>
        <dbReference type="Proteomes" id="UP000488506"/>
    </source>
</evidence>
<dbReference type="GO" id="GO:0008422">
    <property type="term" value="F:beta-glucosidase activity"/>
    <property type="evidence" value="ECO:0007669"/>
    <property type="project" value="TreeGrafter"/>
</dbReference>
<protein>
    <submittedName>
        <fullName evidence="5">Glycoside hydrolase family protein</fullName>
    </submittedName>
</protein>
<dbReference type="InterPro" id="IPR001547">
    <property type="entry name" value="Glyco_hydro_5"/>
</dbReference>
<evidence type="ECO:0000313" key="5">
    <source>
        <dbReference type="EMBL" id="KAF0133405.1"/>
    </source>
</evidence>
<dbReference type="Proteomes" id="UP000488506">
    <property type="component" value="Unassembled WGS sequence"/>
</dbReference>
<gene>
    <name evidence="5" type="ORF">FD145_1315</name>
</gene>
<dbReference type="InterPro" id="IPR017853">
    <property type="entry name" value="GH"/>
</dbReference>
<dbReference type="SUPFAM" id="SSF51445">
    <property type="entry name" value="(Trans)glycosidases"/>
    <property type="match status" value="1"/>
</dbReference>
<reference evidence="5 6" key="1">
    <citation type="submission" date="2019-12" db="EMBL/GenBank/DDBJ databases">
        <authorList>
            <person name="Wolfe R."/>
            <person name="Danczak R."/>
            <person name="Wilkins M."/>
        </authorList>
    </citation>
    <scope>NUCLEOTIDE SEQUENCE [LARGE SCALE GENOMIC DNA]</scope>
    <source>
        <strain evidence="5">X2_MaxBin.013</strain>
    </source>
</reference>
<dbReference type="InterPro" id="IPR050386">
    <property type="entry name" value="Glycosyl_hydrolase_5"/>
</dbReference>
<keyword evidence="1 3" id="KW-0378">Hydrolase</keyword>
<dbReference type="EMBL" id="WPAF01000027">
    <property type="protein sequence ID" value="KAF0133405.1"/>
    <property type="molecule type" value="Genomic_DNA"/>
</dbReference>
<dbReference type="PANTHER" id="PTHR31297:SF13">
    <property type="entry name" value="PUTATIVE-RELATED"/>
    <property type="match status" value="1"/>
</dbReference>
<dbReference type="GO" id="GO:0005576">
    <property type="term" value="C:extracellular region"/>
    <property type="evidence" value="ECO:0007669"/>
    <property type="project" value="TreeGrafter"/>
</dbReference>
<feature type="domain" description="Glycoside hydrolase family 5" evidence="4">
    <location>
        <begin position="67"/>
        <end position="318"/>
    </location>
</feature>
<organism evidence="5 6">
    <name type="scientific">Candidatus Saganbacteria bacterium</name>
    <dbReference type="NCBI Taxonomy" id="2575572"/>
    <lineage>
        <taxon>Bacteria</taxon>
        <taxon>Bacillati</taxon>
        <taxon>Saganbacteria</taxon>
    </lineage>
</organism>
<dbReference type="Gene3D" id="3.20.20.80">
    <property type="entry name" value="Glycosidases"/>
    <property type="match status" value="1"/>
</dbReference>
<name>A0A833L041_UNCSA</name>
<sequence length="383" mass="44604">MSMLGIKGKKIVNQKDEVVCLTGIALGGWLMMEGYMLGGANIAESVFKKELGSLEKEFTREFRSRFITKKDANIIKSLGFNCVRIPFNYRIIEEEGVGYLKKVAEWFYGQKVYVILDMHAVPGAQNCDWHSDSSGRAGFFENESDRKYFLKLWKDISTAFKDDEYLAGYDVMNEPVTDKIDILKQAYRDVNKTIRDNNDNHIIFYEGNRWAQEVDFIPELLEENNAISIHFYEPTKYTFNQIADLKYPGRIDGVQWNKSRISRYLKKYSAFNIPIYVGEFGVASRCPHCSYELNWLRDALNNFKRYGYHFTYWTYKSAGGMKYPDGLFQLFDSSDVLSIGGEHSGMESIIRKMKEDPQRVYDVFDTSNFQINKKLMNLLKKYL</sequence>
<dbReference type="AlphaFoldDB" id="A0A833L041"/>
<evidence type="ECO:0000256" key="1">
    <source>
        <dbReference type="ARBA" id="ARBA00022801"/>
    </source>
</evidence>